<reference evidence="1 2" key="1">
    <citation type="journal article" date="2016" name="Mol. Biol. Evol.">
        <title>Comparative Genomics of Early-Diverging Mushroom-Forming Fungi Provides Insights into the Origins of Lignocellulose Decay Capabilities.</title>
        <authorList>
            <person name="Nagy L.G."/>
            <person name="Riley R."/>
            <person name="Tritt A."/>
            <person name="Adam C."/>
            <person name="Daum C."/>
            <person name="Floudas D."/>
            <person name="Sun H."/>
            <person name="Yadav J.S."/>
            <person name="Pangilinan J."/>
            <person name="Larsson K.H."/>
            <person name="Matsuura K."/>
            <person name="Barry K."/>
            <person name="Labutti K."/>
            <person name="Kuo R."/>
            <person name="Ohm R.A."/>
            <person name="Bhattacharya S.S."/>
            <person name="Shirouzu T."/>
            <person name="Yoshinaga Y."/>
            <person name="Martin F.M."/>
            <person name="Grigoriev I.V."/>
            <person name="Hibbett D.S."/>
        </authorList>
    </citation>
    <scope>NUCLEOTIDE SEQUENCE [LARGE SCALE GENOMIC DNA]</scope>
    <source>
        <strain evidence="1 2">HHB12029</strain>
    </source>
</reference>
<evidence type="ECO:0000313" key="1">
    <source>
        <dbReference type="EMBL" id="KZV93369.1"/>
    </source>
</evidence>
<organism evidence="1 2">
    <name type="scientific">Exidia glandulosa HHB12029</name>
    <dbReference type="NCBI Taxonomy" id="1314781"/>
    <lineage>
        <taxon>Eukaryota</taxon>
        <taxon>Fungi</taxon>
        <taxon>Dikarya</taxon>
        <taxon>Basidiomycota</taxon>
        <taxon>Agaricomycotina</taxon>
        <taxon>Agaricomycetes</taxon>
        <taxon>Auriculariales</taxon>
        <taxon>Exidiaceae</taxon>
        <taxon>Exidia</taxon>
    </lineage>
</organism>
<dbReference type="OrthoDB" id="2522283at2759"/>
<evidence type="ECO:0008006" key="3">
    <source>
        <dbReference type="Google" id="ProtNLM"/>
    </source>
</evidence>
<accession>A0A166AMA2</accession>
<dbReference type="AlphaFoldDB" id="A0A166AMA2"/>
<proteinExistence type="predicted"/>
<dbReference type="InParanoid" id="A0A166AMA2"/>
<dbReference type="EMBL" id="KV425991">
    <property type="protein sequence ID" value="KZV93369.1"/>
    <property type="molecule type" value="Genomic_DNA"/>
</dbReference>
<evidence type="ECO:0000313" key="2">
    <source>
        <dbReference type="Proteomes" id="UP000077266"/>
    </source>
</evidence>
<sequence length="399" mass="44275">MRRGPELIADVVLLVFELGKPAPAPGAAPDLDELRVYNASLLTYALVCKDWAACAQELLFRHVLLHGGHSSKSSFDAVDSLIAAPKRLRDKTRTMAVRVGKVIKPGEVGKPPVIVSKHLSWTAFAELVAAFPKLTSLAVHIHSLDLLQPELEEEELQRLSSCLSIQRLAVRTHMPVRTSVMCQLVSPWPRLLSLEVASRYELPFEDPLEVDTERLAAFECLCDLQVFMASESPTRWLGRIAPFLRCVTSLRCAWGDLAGILPSVNTTLQALTVDGDDDQDMSLARRELAKCASLRFATFTSCFITDDFAHIPLSVHHLAAFVDPSTLPHLLETHTALKTLDVIYERPPVWGMPSLSSRKDTKKESAIVEALCAKRHIRLRVLSSDQPLAERIPVPDLDY</sequence>
<dbReference type="Proteomes" id="UP000077266">
    <property type="component" value="Unassembled WGS sequence"/>
</dbReference>
<keyword evidence="2" id="KW-1185">Reference proteome</keyword>
<name>A0A166AMA2_EXIGL</name>
<protein>
    <recommendedName>
        <fullName evidence="3">F-box domain-containing protein</fullName>
    </recommendedName>
</protein>
<gene>
    <name evidence="1" type="ORF">EXIGLDRAFT_717343</name>
</gene>